<dbReference type="AlphaFoldDB" id="A0AAW0KIR8"/>
<comment type="caution">
    <text evidence="1">The sequence shown here is derived from an EMBL/GenBank/DDBJ whole genome shotgun (WGS) entry which is preliminary data.</text>
</comment>
<accession>A0AAW0KIR8</accession>
<keyword evidence="2" id="KW-1185">Reference proteome</keyword>
<organism evidence="1 2">
    <name type="scientific">Quercus suber</name>
    <name type="common">Cork oak</name>
    <dbReference type="NCBI Taxonomy" id="58331"/>
    <lineage>
        <taxon>Eukaryota</taxon>
        <taxon>Viridiplantae</taxon>
        <taxon>Streptophyta</taxon>
        <taxon>Embryophyta</taxon>
        <taxon>Tracheophyta</taxon>
        <taxon>Spermatophyta</taxon>
        <taxon>Magnoliopsida</taxon>
        <taxon>eudicotyledons</taxon>
        <taxon>Gunneridae</taxon>
        <taxon>Pentapetalae</taxon>
        <taxon>rosids</taxon>
        <taxon>fabids</taxon>
        <taxon>Fagales</taxon>
        <taxon>Fagaceae</taxon>
        <taxon>Quercus</taxon>
    </lineage>
</organism>
<gene>
    <name evidence="1" type="ORF">CFP56_019470</name>
</gene>
<proteinExistence type="predicted"/>
<dbReference type="Proteomes" id="UP000237347">
    <property type="component" value="Unassembled WGS sequence"/>
</dbReference>
<evidence type="ECO:0000313" key="2">
    <source>
        <dbReference type="Proteomes" id="UP000237347"/>
    </source>
</evidence>
<reference evidence="1 2" key="1">
    <citation type="journal article" date="2018" name="Sci. Data">
        <title>The draft genome sequence of cork oak.</title>
        <authorList>
            <person name="Ramos A.M."/>
            <person name="Usie A."/>
            <person name="Barbosa P."/>
            <person name="Barros P.M."/>
            <person name="Capote T."/>
            <person name="Chaves I."/>
            <person name="Simoes F."/>
            <person name="Abreu I."/>
            <person name="Carrasquinho I."/>
            <person name="Faro C."/>
            <person name="Guimaraes J.B."/>
            <person name="Mendonca D."/>
            <person name="Nobrega F."/>
            <person name="Rodrigues L."/>
            <person name="Saibo N.J.M."/>
            <person name="Varela M.C."/>
            <person name="Egas C."/>
            <person name="Matos J."/>
            <person name="Miguel C.M."/>
            <person name="Oliveira M.M."/>
            <person name="Ricardo C.P."/>
            <person name="Goncalves S."/>
        </authorList>
    </citation>
    <scope>NUCLEOTIDE SEQUENCE [LARGE SCALE GENOMIC DNA]</scope>
    <source>
        <strain evidence="2">cv. HL8</strain>
    </source>
</reference>
<name>A0AAW0KIR8_QUESU</name>
<sequence>MVVDMSYIKCSRCTPSLEFPGFWLRFLQVLTYNCLTMRESTLVSIHETVVTVYMRALSHCHAISQLQQWVLNRCYRYPLKFLICNGHGPPLLLPTPWSTLGMAEPIFEELMLAGLVEIFKNFEKMNDCVEKISSYNHTLRWI</sequence>
<protein>
    <submittedName>
        <fullName evidence="1">Uncharacterized protein</fullName>
    </submittedName>
</protein>
<evidence type="ECO:0000313" key="1">
    <source>
        <dbReference type="EMBL" id="KAK7838590.1"/>
    </source>
</evidence>
<dbReference type="EMBL" id="PKMF04000303">
    <property type="protein sequence ID" value="KAK7838590.1"/>
    <property type="molecule type" value="Genomic_DNA"/>
</dbReference>